<evidence type="ECO:0000256" key="7">
    <source>
        <dbReference type="ARBA" id="ARBA00023209"/>
    </source>
</evidence>
<dbReference type="GO" id="GO:0141152">
    <property type="term" value="F:glycerol-3-phosphate dehydrogenase (NAD+) activity"/>
    <property type="evidence" value="ECO:0007669"/>
    <property type="project" value="RHEA"/>
</dbReference>
<sequence length="336" mass="35874">MSTIAIFGAGSWGTALAQSFASYGHQVMLWARNSKQVDAMQATRLNAHYLSGIHLHENIQFLTDIEQTAGADYSLIAVPTQAQRAFLEANKARFSGCEPLINVAKGLEADSGKRLSTIYTEVLGDVEGRYVVLYGPSHAEEVGRNMPTALVAAAKDEGLAAQVQKDLMNENLRLYTTDDVTGVELGGALKNIIALAIGMTIGLGYGDNARAALMTRGLAEISRLGVKNGANPLTFLGLTGVGDLIVTCTSSHSRNRTAGVQLGEGRTLEDVLAHMGMVVEGVPTTKAAYERAQASGISMPIVEHMHAVLFDKADVKEAAFDLMTRSGKSEQEDYLN</sequence>
<dbReference type="Pfam" id="PF01210">
    <property type="entry name" value="NAD_Gly3P_dh_N"/>
    <property type="match status" value="1"/>
</dbReference>
<feature type="binding site" evidence="13">
    <location>
        <position position="254"/>
    </location>
    <ligand>
        <name>sn-glycerol 3-phosphate</name>
        <dbReference type="ChEBI" id="CHEBI:57597"/>
    </ligand>
</feature>
<organism evidence="20 21">
    <name type="scientific">Peptococcus niger</name>
    <dbReference type="NCBI Taxonomy" id="2741"/>
    <lineage>
        <taxon>Bacteria</taxon>
        <taxon>Bacillati</taxon>
        <taxon>Bacillota</taxon>
        <taxon>Clostridia</taxon>
        <taxon>Eubacteriales</taxon>
        <taxon>Peptococcaceae</taxon>
        <taxon>Peptococcus</taxon>
    </lineage>
</organism>
<accession>A0A1G6SFR0</accession>
<dbReference type="GO" id="GO:0005829">
    <property type="term" value="C:cytosol"/>
    <property type="evidence" value="ECO:0007669"/>
    <property type="project" value="TreeGrafter"/>
</dbReference>
<feature type="binding site" evidence="16">
    <location>
        <position position="254"/>
    </location>
    <ligand>
        <name>NAD(+)</name>
        <dbReference type="ChEBI" id="CHEBI:57540"/>
    </ligand>
</feature>
<feature type="domain" description="Glycerol-3-phosphate dehydrogenase NAD-dependent N-terminal" evidence="18">
    <location>
        <begin position="4"/>
        <end position="158"/>
    </location>
</feature>
<dbReference type="NCBIfam" id="NF000940">
    <property type="entry name" value="PRK00094.1-2"/>
    <property type="match status" value="1"/>
</dbReference>
<dbReference type="PANTHER" id="PTHR11728">
    <property type="entry name" value="GLYCEROL-3-PHOSPHATE DEHYDROGENASE"/>
    <property type="match status" value="1"/>
</dbReference>
<dbReference type="PRINTS" id="PR00077">
    <property type="entry name" value="GPDHDRGNASE"/>
</dbReference>
<comment type="caution">
    <text evidence="13">Lacks conserved residue(s) required for the propagation of feature annotation.</text>
</comment>
<dbReference type="GO" id="GO:0046167">
    <property type="term" value="P:glycerol-3-phosphate biosynthetic process"/>
    <property type="evidence" value="ECO:0007669"/>
    <property type="project" value="UniProtKB-UniRule"/>
</dbReference>
<dbReference type="InterPro" id="IPR006168">
    <property type="entry name" value="G3P_DH_NAD-dep"/>
</dbReference>
<feature type="binding site" evidence="13">
    <location>
        <position position="135"/>
    </location>
    <ligand>
        <name>sn-glycerol 3-phosphate</name>
        <dbReference type="ChEBI" id="CHEBI:57597"/>
    </ligand>
</feature>
<feature type="binding site" evidence="16">
    <location>
        <begin position="8"/>
        <end position="13"/>
    </location>
    <ligand>
        <name>NAD(+)</name>
        <dbReference type="ChEBI" id="CHEBI:57540"/>
    </ligand>
</feature>
<comment type="subcellular location">
    <subcellularLocation>
        <location evidence="13">Cytoplasm</location>
    </subcellularLocation>
</comment>
<dbReference type="InterPro" id="IPR008927">
    <property type="entry name" value="6-PGluconate_DH-like_C_sf"/>
</dbReference>
<evidence type="ECO:0000256" key="2">
    <source>
        <dbReference type="ARBA" id="ARBA00022516"/>
    </source>
</evidence>
<keyword evidence="6 13" id="KW-0443">Lipid metabolism</keyword>
<dbReference type="PIRSF" id="PIRSF000114">
    <property type="entry name" value="Glycerol-3-P_dh"/>
    <property type="match status" value="1"/>
</dbReference>
<feature type="binding site" evidence="13">
    <location>
        <position position="280"/>
    </location>
    <ligand>
        <name>NADPH</name>
        <dbReference type="ChEBI" id="CHEBI:57783"/>
    </ligand>
</feature>
<comment type="similarity">
    <text evidence="1 13 17">Belongs to the NAD-dependent glycerol-3-phosphate dehydrogenase family.</text>
</comment>
<evidence type="ECO:0000256" key="16">
    <source>
        <dbReference type="PIRSR" id="PIRSR000114-3"/>
    </source>
</evidence>
<dbReference type="GO" id="GO:0006650">
    <property type="term" value="P:glycerophospholipid metabolic process"/>
    <property type="evidence" value="ECO:0007669"/>
    <property type="project" value="UniProtKB-UniRule"/>
</dbReference>
<gene>
    <name evidence="13" type="primary">gpsA</name>
    <name evidence="20" type="ORF">SAMN04489866_101304</name>
</gene>
<proteinExistence type="inferred from homology"/>
<evidence type="ECO:0000256" key="6">
    <source>
        <dbReference type="ARBA" id="ARBA00023098"/>
    </source>
</evidence>
<keyword evidence="13" id="KW-0963">Cytoplasm</keyword>
<evidence type="ECO:0000313" key="20">
    <source>
        <dbReference type="EMBL" id="SDD15016.1"/>
    </source>
</evidence>
<evidence type="ECO:0000256" key="8">
    <source>
        <dbReference type="ARBA" id="ARBA00023264"/>
    </source>
</evidence>
<feature type="binding site" evidence="13">
    <location>
        <position position="137"/>
    </location>
    <ligand>
        <name>sn-glycerol 3-phosphate</name>
        <dbReference type="ChEBI" id="CHEBI:57597"/>
    </ligand>
</feature>
<dbReference type="GO" id="GO:0008654">
    <property type="term" value="P:phospholipid biosynthetic process"/>
    <property type="evidence" value="ECO:0007669"/>
    <property type="project" value="UniProtKB-KW"/>
</dbReference>
<feature type="binding site" evidence="13">
    <location>
        <position position="11"/>
    </location>
    <ligand>
        <name>NADPH</name>
        <dbReference type="ChEBI" id="CHEBI:57783"/>
    </ligand>
</feature>
<evidence type="ECO:0000256" key="4">
    <source>
        <dbReference type="ARBA" id="ARBA00023002"/>
    </source>
</evidence>
<dbReference type="Gene3D" id="3.40.50.720">
    <property type="entry name" value="NAD(P)-binding Rossmann-like Domain"/>
    <property type="match status" value="1"/>
</dbReference>
<dbReference type="PANTHER" id="PTHR11728:SF1">
    <property type="entry name" value="GLYCEROL-3-PHOSPHATE DEHYDROGENASE [NAD(+)] 2, CHLOROPLASTIC"/>
    <property type="match status" value="1"/>
</dbReference>
<dbReference type="GO" id="GO:0141153">
    <property type="term" value="F:glycerol-3-phosphate dehydrogenase (NADP+) activity"/>
    <property type="evidence" value="ECO:0007669"/>
    <property type="project" value="RHEA"/>
</dbReference>
<feature type="binding site" evidence="13">
    <location>
        <position position="32"/>
    </location>
    <ligand>
        <name>NADPH</name>
        <dbReference type="ChEBI" id="CHEBI:57783"/>
    </ligand>
</feature>
<evidence type="ECO:0000256" key="10">
    <source>
        <dbReference type="ARBA" id="ARBA00066687"/>
    </source>
</evidence>
<comment type="catalytic activity">
    <reaction evidence="9">
        <text>sn-glycerol 3-phosphate + NADP(+) = dihydroxyacetone phosphate + NADPH + H(+)</text>
        <dbReference type="Rhea" id="RHEA:11096"/>
        <dbReference type="ChEBI" id="CHEBI:15378"/>
        <dbReference type="ChEBI" id="CHEBI:57597"/>
        <dbReference type="ChEBI" id="CHEBI:57642"/>
        <dbReference type="ChEBI" id="CHEBI:57783"/>
        <dbReference type="ChEBI" id="CHEBI:58349"/>
        <dbReference type="EC" id="1.1.1.94"/>
    </reaction>
    <physiologicalReaction direction="right-to-left" evidence="9">
        <dbReference type="Rhea" id="RHEA:11098"/>
    </physiologicalReaction>
</comment>
<dbReference type="SUPFAM" id="SSF51735">
    <property type="entry name" value="NAD(P)-binding Rossmann-fold domains"/>
    <property type="match status" value="1"/>
</dbReference>
<dbReference type="UniPathway" id="UPA00940"/>
<dbReference type="GO" id="GO:0051287">
    <property type="term" value="F:NAD binding"/>
    <property type="evidence" value="ECO:0007669"/>
    <property type="project" value="InterPro"/>
</dbReference>
<dbReference type="Gene3D" id="1.10.1040.10">
    <property type="entry name" value="N-(1-d-carboxylethyl)-l-norvaline Dehydrogenase, domain 2"/>
    <property type="match status" value="1"/>
</dbReference>
<dbReference type="PROSITE" id="PS00957">
    <property type="entry name" value="NAD_G3PDH"/>
    <property type="match status" value="1"/>
</dbReference>
<evidence type="ECO:0000256" key="15">
    <source>
        <dbReference type="PIRSR" id="PIRSR000114-2"/>
    </source>
</evidence>
<dbReference type="STRING" id="2741.SAMN04489866_101304"/>
<evidence type="ECO:0000256" key="12">
    <source>
        <dbReference type="ARBA" id="ARBA00080511"/>
    </source>
</evidence>
<dbReference type="SUPFAM" id="SSF48179">
    <property type="entry name" value="6-phosphogluconate dehydrogenase C-terminal domain-like"/>
    <property type="match status" value="1"/>
</dbReference>
<dbReference type="InterPro" id="IPR011128">
    <property type="entry name" value="G3P_DH_NAD-dep_N"/>
</dbReference>
<dbReference type="NCBIfam" id="NF000941">
    <property type="entry name" value="PRK00094.1-3"/>
    <property type="match status" value="1"/>
</dbReference>
<keyword evidence="4 13" id="KW-0560">Oxidoreductase</keyword>
<evidence type="ECO:0000256" key="11">
    <source>
        <dbReference type="ARBA" id="ARBA00069372"/>
    </source>
</evidence>
<reference evidence="20 21" key="1">
    <citation type="submission" date="2016-10" db="EMBL/GenBank/DDBJ databases">
        <authorList>
            <person name="de Groot N.N."/>
        </authorList>
    </citation>
    <scope>NUCLEOTIDE SEQUENCE [LARGE SCALE GENOMIC DNA]</scope>
    <source>
        <strain evidence="20 21">DSM 20475</strain>
    </source>
</reference>
<feature type="binding site" evidence="13">
    <location>
        <position position="278"/>
    </location>
    <ligand>
        <name>NADPH</name>
        <dbReference type="ChEBI" id="CHEBI:57783"/>
    </ligand>
</feature>
<protein>
    <recommendedName>
        <fullName evidence="11 13">Glycerol-3-phosphate dehydrogenase [NAD(P)+]</fullName>
        <ecNumber evidence="10 13">1.1.1.94</ecNumber>
    </recommendedName>
    <alternativeName>
        <fullName evidence="13">NAD(P)(+)-dependent glycerol-3-phosphate dehydrogenase</fullName>
    </alternativeName>
    <alternativeName>
        <fullName evidence="12 13">NAD(P)H-dependent dihydroxyacetone-phosphate reductase</fullName>
    </alternativeName>
</protein>
<feature type="binding site" evidence="13">
    <location>
        <position position="255"/>
    </location>
    <ligand>
        <name>sn-glycerol 3-phosphate</name>
        <dbReference type="ChEBI" id="CHEBI:57597"/>
    </ligand>
</feature>
<evidence type="ECO:0000256" key="5">
    <source>
        <dbReference type="ARBA" id="ARBA00023027"/>
    </source>
</evidence>
<name>A0A1G6SFR0_PEPNI</name>
<evidence type="ECO:0000259" key="18">
    <source>
        <dbReference type="Pfam" id="PF01210"/>
    </source>
</evidence>
<evidence type="ECO:0000256" key="14">
    <source>
        <dbReference type="PIRSR" id="PIRSR000114-1"/>
    </source>
</evidence>
<evidence type="ECO:0000256" key="9">
    <source>
        <dbReference type="ARBA" id="ARBA00052716"/>
    </source>
</evidence>
<dbReference type="Pfam" id="PF07479">
    <property type="entry name" value="NAD_Gly3P_dh_C"/>
    <property type="match status" value="1"/>
</dbReference>
<feature type="binding site" evidence="15">
    <location>
        <position position="105"/>
    </location>
    <ligand>
        <name>substrate</name>
    </ligand>
</feature>
<dbReference type="InterPro" id="IPR006109">
    <property type="entry name" value="G3P_DH_NAD-dep_C"/>
</dbReference>
<feature type="binding site" evidence="15">
    <location>
        <begin position="254"/>
        <end position="255"/>
    </location>
    <ligand>
        <name>substrate</name>
    </ligand>
</feature>
<dbReference type="InterPro" id="IPR013328">
    <property type="entry name" value="6PGD_dom2"/>
</dbReference>
<dbReference type="NCBIfam" id="NF000942">
    <property type="entry name" value="PRK00094.1-4"/>
    <property type="match status" value="1"/>
</dbReference>
<dbReference type="RefSeq" id="WP_091790980.1">
    <property type="nucleotide sequence ID" value="NZ_FNAF01000001.1"/>
</dbReference>
<feature type="binding site" evidence="13">
    <location>
        <position position="105"/>
    </location>
    <ligand>
        <name>NADPH</name>
        <dbReference type="ChEBI" id="CHEBI:57783"/>
    </ligand>
</feature>
<keyword evidence="5 13" id="KW-0520">NAD</keyword>
<feature type="binding site" evidence="13">
    <location>
        <position position="49"/>
    </location>
    <ligand>
        <name>NADPH</name>
        <dbReference type="ChEBI" id="CHEBI:57783"/>
    </ligand>
</feature>
<feature type="binding site" evidence="13">
    <location>
        <position position="243"/>
    </location>
    <ligand>
        <name>sn-glycerol 3-phosphate</name>
        <dbReference type="ChEBI" id="CHEBI:57597"/>
    </ligand>
</feature>
<dbReference type="FunFam" id="1.10.1040.10:FF:000001">
    <property type="entry name" value="Glycerol-3-phosphate dehydrogenase [NAD(P)+]"/>
    <property type="match status" value="1"/>
</dbReference>
<keyword evidence="3 13" id="KW-0521">NADP</keyword>
<dbReference type="OrthoDB" id="9812273at2"/>
<keyword evidence="8 13" id="KW-1208">Phospholipid metabolism</keyword>
<evidence type="ECO:0000313" key="21">
    <source>
        <dbReference type="Proteomes" id="UP000198995"/>
    </source>
</evidence>
<keyword evidence="2 13" id="KW-0444">Lipid biosynthesis</keyword>
<evidence type="ECO:0000256" key="3">
    <source>
        <dbReference type="ARBA" id="ARBA00022857"/>
    </source>
</evidence>
<evidence type="ECO:0000259" key="19">
    <source>
        <dbReference type="Pfam" id="PF07479"/>
    </source>
</evidence>
<dbReference type="InterPro" id="IPR036291">
    <property type="entry name" value="NAD(P)-bd_dom_sf"/>
</dbReference>
<keyword evidence="21" id="KW-1185">Reference proteome</keyword>
<evidence type="ECO:0000256" key="17">
    <source>
        <dbReference type="RuleBase" id="RU000437"/>
    </source>
</evidence>
<feature type="domain" description="Glycerol-3-phosphate dehydrogenase NAD-dependent C-terminal" evidence="19">
    <location>
        <begin position="179"/>
        <end position="318"/>
    </location>
</feature>
<feature type="binding site" evidence="13">
    <location>
        <position position="190"/>
    </location>
    <ligand>
        <name>sn-glycerol 3-phosphate</name>
        <dbReference type="ChEBI" id="CHEBI:57597"/>
    </ligand>
</feature>
<dbReference type="GO" id="GO:0005975">
    <property type="term" value="P:carbohydrate metabolic process"/>
    <property type="evidence" value="ECO:0007669"/>
    <property type="project" value="InterPro"/>
</dbReference>
<comment type="function">
    <text evidence="13">Catalyzes the reduction of the glycolytic intermediate dihydroxyacetone phosphate (DHAP) to sn-glycerol 3-phosphate (G3P), the key precursor for phospholipid synthesis.</text>
</comment>
<keyword evidence="7 13" id="KW-0594">Phospholipid biosynthesis</keyword>
<dbReference type="Proteomes" id="UP000198995">
    <property type="component" value="Unassembled WGS sequence"/>
</dbReference>
<feature type="binding site" evidence="13">
    <location>
        <position position="12"/>
    </location>
    <ligand>
        <name>NADPH</name>
        <dbReference type="ChEBI" id="CHEBI:57783"/>
    </ligand>
</feature>
<dbReference type="AlphaFoldDB" id="A0A1G6SFR0"/>
<feature type="binding site" evidence="13">
    <location>
        <position position="139"/>
    </location>
    <ligand>
        <name>NADPH</name>
        <dbReference type="ChEBI" id="CHEBI:57783"/>
    </ligand>
</feature>
<evidence type="ECO:0000256" key="1">
    <source>
        <dbReference type="ARBA" id="ARBA00011009"/>
    </source>
</evidence>
<keyword evidence="13" id="KW-0547">Nucleotide-binding</keyword>
<dbReference type="EC" id="1.1.1.94" evidence="10 13"/>
<dbReference type="EMBL" id="FNAF01000001">
    <property type="protein sequence ID" value="SDD15016.1"/>
    <property type="molecule type" value="Genomic_DNA"/>
</dbReference>
<evidence type="ECO:0000256" key="13">
    <source>
        <dbReference type="HAMAP-Rule" id="MF_00394"/>
    </source>
</evidence>
<feature type="binding site" evidence="13">
    <location>
        <position position="253"/>
    </location>
    <ligand>
        <name>sn-glycerol 3-phosphate</name>
        <dbReference type="ChEBI" id="CHEBI:57597"/>
    </ligand>
</feature>
<dbReference type="HAMAP" id="MF_00394">
    <property type="entry name" value="NAD_Glyc3P_dehydrog"/>
    <property type="match status" value="1"/>
</dbReference>
<feature type="binding site" evidence="16">
    <location>
        <position position="139"/>
    </location>
    <ligand>
        <name>NAD(+)</name>
        <dbReference type="ChEBI" id="CHEBI:57540"/>
    </ligand>
</feature>
<feature type="binding site" evidence="13">
    <location>
        <position position="105"/>
    </location>
    <ligand>
        <name>sn-glycerol 3-phosphate</name>
        <dbReference type="ChEBI" id="CHEBI:57597"/>
    </ligand>
</feature>
<feature type="binding site" evidence="13">
    <location>
        <position position="254"/>
    </location>
    <ligand>
        <name>NADPH</name>
        <dbReference type="ChEBI" id="CHEBI:57783"/>
    </ligand>
</feature>
<dbReference type="FunFam" id="3.40.50.720:FF:000019">
    <property type="entry name" value="Glycerol-3-phosphate dehydrogenase [NAD(P)+]"/>
    <property type="match status" value="1"/>
</dbReference>
<comment type="catalytic activity">
    <reaction evidence="13">
        <text>sn-glycerol 3-phosphate + NAD(+) = dihydroxyacetone phosphate + NADH + H(+)</text>
        <dbReference type="Rhea" id="RHEA:11092"/>
        <dbReference type="ChEBI" id="CHEBI:15378"/>
        <dbReference type="ChEBI" id="CHEBI:57540"/>
        <dbReference type="ChEBI" id="CHEBI:57597"/>
        <dbReference type="ChEBI" id="CHEBI:57642"/>
        <dbReference type="ChEBI" id="CHEBI:57945"/>
        <dbReference type="EC" id="1.1.1.94"/>
    </reaction>
</comment>
<comment type="pathway">
    <text evidence="13">Membrane lipid metabolism; glycerophospholipid metabolism.</text>
</comment>
<dbReference type="GO" id="GO:0046168">
    <property type="term" value="P:glycerol-3-phosphate catabolic process"/>
    <property type="evidence" value="ECO:0007669"/>
    <property type="project" value="InterPro"/>
</dbReference>
<feature type="active site" description="Proton acceptor" evidence="13 14">
    <location>
        <position position="190"/>
    </location>
</feature>